<dbReference type="InterPro" id="IPR003423">
    <property type="entry name" value="OMP_efflux"/>
</dbReference>
<name>A0A517MWJ7_9BACT</name>
<reference evidence="2 3" key="1">
    <citation type="submission" date="2019-02" db="EMBL/GenBank/DDBJ databases">
        <title>Deep-cultivation of Planctomycetes and their phenomic and genomic characterization uncovers novel biology.</title>
        <authorList>
            <person name="Wiegand S."/>
            <person name="Jogler M."/>
            <person name="Boedeker C."/>
            <person name="Pinto D."/>
            <person name="Vollmers J."/>
            <person name="Rivas-Marin E."/>
            <person name="Kohn T."/>
            <person name="Peeters S.H."/>
            <person name="Heuer A."/>
            <person name="Rast P."/>
            <person name="Oberbeckmann S."/>
            <person name="Bunk B."/>
            <person name="Jeske O."/>
            <person name="Meyerdierks A."/>
            <person name="Storesund J.E."/>
            <person name="Kallscheuer N."/>
            <person name="Luecker S."/>
            <person name="Lage O.M."/>
            <person name="Pohl T."/>
            <person name="Merkel B.J."/>
            <person name="Hornburger P."/>
            <person name="Mueller R.-W."/>
            <person name="Bruemmer F."/>
            <person name="Labrenz M."/>
            <person name="Spormann A.M."/>
            <person name="Op den Camp H."/>
            <person name="Overmann J."/>
            <person name="Amann R."/>
            <person name="Jetten M.S.M."/>
            <person name="Mascher T."/>
            <person name="Medema M.H."/>
            <person name="Devos D.P."/>
            <person name="Kaster A.-K."/>
            <person name="Ovreas L."/>
            <person name="Rohde M."/>
            <person name="Galperin M.Y."/>
            <person name="Jogler C."/>
        </authorList>
    </citation>
    <scope>NUCLEOTIDE SEQUENCE [LARGE SCALE GENOMIC DNA]</scope>
    <source>
        <strain evidence="2 3">HG15A2</strain>
    </source>
</reference>
<accession>A0A517MWJ7</accession>
<evidence type="ECO:0000313" key="3">
    <source>
        <dbReference type="Proteomes" id="UP000319852"/>
    </source>
</evidence>
<dbReference type="Proteomes" id="UP000319852">
    <property type="component" value="Chromosome"/>
</dbReference>
<dbReference type="Gene3D" id="1.20.1600.10">
    <property type="entry name" value="Outer membrane efflux proteins (OEP)"/>
    <property type="match status" value="1"/>
</dbReference>
<dbReference type="InterPro" id="IPR010131">
    <property type="entry name" value="MdtP/NodT-like"/>
</dbReference>
<comment type="similarity">
    <text evidence="1">Belongs to the outer membrane factor (OMF) (TC 1.B.17) family.</text>
</comment>
<proteinExistence type="inferred from homology"/>
<dbReference type="KEGG" id="amob:HG15A2_25700"/>
<gene>
    <name evidence="2" type="primary">czcC_3</name>
    <name evidence="2" type="ORF">HG15A2_25700</name>
</gene>
<dbReference type="Pfam" id="PF02321">
    <property type="entry name" value="OEP"/>
    <property type="match status" value="2"/>
</dbReference>
<dbReference type="EMBL" id="CP036263">
    <property type="protein sequence ID" value="QDS99248.1"/>
    <property type="molecule type" value="Genomic_DNA"/>
</dbReference>
<keyword evidence="3" id="KW-1185">Reference proteome</keyword>
<organism evidence="2 3">
    <name type="scientific">Adhaeretor mobilis</name>
    <dbReference type="NCBI Taxonomy" id="1930276"/>
    <lineage>
        <taxon>Bacteria</taxon>
        <taxon>Pseudomonadati</taxon>
        <taxon>Planctomycetota</taxon>
        <taxon>Planctomycetia</taxon>
        <taxon>Pirellulales</taxon>
        <taxon>Lacipirellulaceae</taxon>
        <taxon>Adhaeretor</taxon>
    </lineage>
</organism>
<dbReference type="RefSeq" id="WP_218931910.1">
    <property type="nucleotide sequence ID" value="NZ_CP036263.1"/>
</dbReference>
<dbReference type="SUPFAM" id="SSF56954">
    <property type="entry name" value="Outer membrane efflux proteins (OEP)"/>
    <property type="match status" value="1"/>
</dbReference>
<dbReference type="PANTHER" id="PTHR30203">
    <property type="entry name" value="OUTER MEMBRANE CATION EFFLUX PROTEIN"/>
    <property type="match status" value="1"/>
</dbReference>
<protein>
    <submittedName>
        <fullName evidence="2">Cobalt-zinc-cadmium resistance protein CzcC</fullName>
    </submittedName>
</protein>
<evidence type="ECO:0000313" key="2">
    <source>
        <dbReference type="EMBL" id="QDS99248.1"/>
    </source>
</evidence>
<evidence type="ECO:0000256" key="1">
    <source>
        <dbReference type="ARBA" id="ARBA00007613"/>
    </source>
</evidence>
<dbReference type="GO" id="GO:0015562">
    <property type="term" value="F:efflux transmembrane transporter activity"/>
    <property type="evidence" value="ECO:0007669"/>
    <property type="project" value="InterPro"/>
</dbReference>
<dbReference type="PANTHER" id="PTHR30203:SF24">
    <property type="entry name" value="BLR4935 PROTEIN"/>
    <property type="match status" value="1"/>
</dbReference>
<dbReference type="AlphaFoldDB" id="A0A517MWJ7"/>
<sequence length="476" mass="52958">MSWRQASIIAVVCIVGLTDTRAKSQELLTSPKVTIFNATGHSYTKPPAIPSSPDEVASIDSAMNEAASTYGLDELLSLASDNNPTLRQSRLHISAELGKALQAGLYPNPTLSYSGEQIFLDVEGDKDSPGEFQGGVLEQRFVTAGKLRLSRQKYMRRAHVAEHQAMVQRFRVCNDVRIHFYRTLAASQSLAIQRELVKTAEDSAVTAQESYNMGQARRPEVRRANITLQRARLAVMKAENAHREAFRSLTALVGIPLTEGMVVGELLTQCDPLSFDEALGRLLAESPEIAAARAKLSVDNATIQRESVEWVPDVVVSGGTGYNFDAKETTAVAGISLEIPFYDRNQGTMRQARADYARQRQEIQRVELQLRNRLATVYQQYVTALQHVYEYERVILPESKAAYAELLGSYKENRVDWPDVLMAQHDYFDARLLQVDNLLMAREHEVLIHGYLLYDGLMAAEGVGPPGHIDAVPKPR</sequence>